<gene>
    <name evidence="2" type="ORF">P4B07_31345</name>
</gene>
<organism evidence="2 3">
    <name type="scientific">Ensifer adhaerens</name>
    <name type="common">Sinorhizobium morelense</name>
    <dbReference type="NCBI Taxonomy" id="106592"/>
    <lineage>
        <taxon>Bacteria</taxon>
        <taxon>Pseudomonadati</taxon>
        <taxon>Pseudomonadota</taxon>
        <taxon>Alphaproteobacteria</taxon>
        <taxon>Hyphomicrobiales</taxon>
        <taxon>Rhizobiaceae</taxon>
        <taxon>Sinorhizobium/Ensifer group</taxon>
        <taxon>Ensifer</taxon>
    </lineage>
</organism>
<reference evidence="2 3" key="1">
    <citation type="submission" date="2023-03" db="EMBL/GenBank/DDBJ databases">
        <title>Comparative genome and transcriptome analysis combination mining strategies for increasing vitamin B12 production of Ensifer adhaerens strain.</title>
        <authorList>
            <person name="Yongheng L."/>
        </authorList>
    </citation>
    <scope>NUCLEOTIDE SEQUENCE [LARGE SCALE GENOMIC DNA]</scope>
    <source>
        <strain evidence="2 3">Casida A-T305</strain>
        <plasmid evidence="2 3">unnamedB</plasmid>
    </source>
</reference>
<keyword evidence="1" id="KW-0472">Membrane</keyword>
<proteinExistence type="predicted"/>
<dbReference type="SUPFAM" id="SSF109604">
    <property type="entry name" value="HD-domain/PDEase-like"/>
    <property type="match status" value="1"/>
</dbReference>
<evidence type="ECO:0000256" key="1">
    <source>
        <dbReference type="SAM" id="Phobius"/>
    </source>
</evidence>
<dbReference type="GeneID" id="51989433"/>
<keyword evidence="2" id="KW-0614">Plasmid</keyword>
<keyword evidence="1" id="KW-1133">Transmembrane helix</keyword>
<accession>A0ABY8HUP1</accession>
<feature type="transmembrane region" description="Helical" evidence="1">
    <location>
        <begin position="138"/>
        <end position="155"/>
    </location>
</feature>
<dbReference type="Proteomes" id="UP001214094">
    <property type="component" value="Plasmid unnamedB"/>
</dbReference>
<keyword evidence="1" id="KW-0812">Transmembrane</keyword>
<geneLocation type="plasmid" evidence="2 3">
    <name>unnamedB</name>
</geneLocation>
<evidence type="ECO:0000313" key="2">
    <source>
        <dbReference type="EMBL" id="WFP95516.1"/>
    </source>
</evidence>
<dbReference type="RefSeq" id="WP_167550724.1">
    <property type="nucleotide sequence ID" value="NZ_CP015882.1"/>
</dbReference>
<protein>
    <submittedName>
        <fullName evidence="2">Uncharacterized protein</fullName>
    </submittedName>
</protein>
<dbReference type="Gene3D" id="1.10.3210.10">
    <property type="entry name" value="Hypothetical protein af1432"/>
    <property type="match status" value="1"/>
</dbReference>
<name>A0ABY8HUP1_ENSAD</name>
<evidence type="ECO:0000313" key="3">
    <source>
        <dbReference type="Proteomes" id="UP001214094"/>
    </source>
</evidence>
<dbReference type="EMBL" id="CP121310">
    <property type="protein sequence ID" value="WFP95516.1"/>
    <property type="molecule type" value="Genomic_DNA"/>
</dbReference>
<sequence>MNARKLVDEARKDVVEKAPGWTSERLLDSGFSPEVVAAVESLTHRTGETKDALTIRAASNALAAVVKRADLLDNLSQVERQGKDGTQYRRRLVLLDAAAAYDGHRAESESADRKIAASSARGEAGEIRREAADRVAKRLALLLGMAAAALIYLVLRF</sequence>
<keyword evidence="3" id="KW-1185">Reference proteome</keyword>